<keyword evidence="5" id="KW-0808">Transferase</keyword>
<gene>
    <name evidence="15" type="ORF">JFL75_13530</name>
</gene>
<dbReference type="Gene3D" id="1.10.287.130">
    <property type="match status" value="1"/>
</dbReference>
<feature type="transmembrane region" description="Helical" evidence="12">
    <location>
        <begin position="12"/>
        <end position="33"/>
    </location>
</feature>
<keyword evidence="7 15" id="KW-0418">Kinase</keyword>
<evidence type="ECO:0000256" key="12">
    <source>
        <dbReference type="SAM" id="Phobius"/>
    </source>
</evidence>
<evidence type="ECO:0000313" key="16">
    <source>
        <dbReference type="Proteomes" id="UP000595917"/>
    </source>
</evidence>
<dbReference type="SMART" id="SM00304">
    <property type="entry name" value="HAMP"/>
    <property type="match status" value="1"/>
</dbReference>
<evidence type="ECO:0000256" key="3">
    <source>
        <dbReference type="ARBA" id="ARBA00012438"/>
    </source>
</evidence>
<feature type="region of interest" description="Disordered" evidence="11">
    <location>
        <begin position="513"/>
        <end position="546"/>
    </location>
</feature>
<accession>A0A7T7XKK4</accession>
<dbReference type="SMART" id="SM00387">
    <property type="entry name" value="HATPase_c"/>
    <property type="match status" value="1"/>
</dbReference>
<evidence type="ECO:0000313" key="15">
    <source>
        <dbReference type="EMBL" id="QQO07958.1"/>
    </source>
</evidence>
<feature type="region of interest" description="Disordered" evidence="11">
    <location>
        <begin position="104"/>
        <end position="141"/>
    </location>
</feature>
<evidence type="ECO:0000256" key="5">
    <source>
        <dbReference type="ARBA" id="ARBA00022679"/>
    </source>
</evidence>
<feature type="domain" description="HAMP" evidence="14">
    <location>
        <begin position="265"/>
        <end position="321"/>
    </location>
</feature>
<reference evidence="15" key="1">
    <citation type="submission" date="2021-01" db="EMBL/GenBank/DDBJ databases">
        <title>Description of Breznakiella homolactica.</title>
        <authorList>
            <person name="Song Y."/>
            <person name="Brune A."/>
        </authorList>
    </citation>
    <scope>NUCLEOTIDE SEQUENCE</scope>
    <source>
        <strain evidence="15">RmG30</strain>
    </source>
</reference>
<dbReference type="InterPro" id="IPR003594">
    <property type="entry name" value="HATPase_dom"/>
</dbReference>
<keyword evidence="10 12" id="KW-0472">Membrane</keyword>
<evidence type="ECO:0000256" key="6">
    <source>
        <dbReference type="ARBA" id="ARBA00022692"/>
    </source>
</evidence>
<dbReference type="AlphaFoldDB" id="A0A7T7XKK4"/>
<dbReference type="CDD" id="cd00082">
    <property type="entry name" value="HisKA"/>
    <property type="match status" value="1"/>
</dbReference>
<dbReference type="Gene3D" id="6.10.340.10">
    <property type="match status" value="1"/>
</dbReference>
<evidence type="ECO:0000259" key="14">
    <source>
        <dbReference type="PROSITE" id="PS50885"/>
    </source>
</evidence>
<dbReference type="SMART" id="SM00388">
    <property type="entry name" value="HisKA"/>
    <property type="match status" value="1"/>
</dbReference>
<dbReference type="PRINTS" id="PR00344">
    <property type="entry name" value="BCTRLSENSOR"/>
</dbReference>
<sequence length="546" mass="58838">MKLKPLLRGPIVLRLFLFNILLIFVPVAGFLSFKAYEKALLEKLEHALVQEGRALAAWLGESELDAQRAGAVIARLEQRHTSRIRVLSADGGLLADSSISGTVQSVPSGAGAAARKSDSGSAVSAEESYTPADDSPEKSSPRSTLLYRALSVPVRIYRKYILPPRPPLETADYYSGKKIFDGPEIKAALAGCYGSFTRVSGGGQTSITLYSALTVLRDGEVQGAVLVSQSTYRILGDLYTLRLGVGRVFLYSLLMAAAVSLILSLTISRPLSRLKKQAESFRRSGSPAAKISFSGSGRKDEVDALALAFSDLVNRLDRHIDWALRFSADASHELRNPLAGIRANAELMETSDPAQQELVRSIQNACSRMEKTIEGLRSMALLERRGGRTSAAEFREIIRNLASQYPSGSIALELGSVPENSGIAAEPQNLEIAVRNLLDNAVSFSPPGIAVTAMLTYTPGLFVFRVRDSGPGIPPGMEEKIFERFYSHRRGERSREHSGLGLALVRAIAENAGGTARAETPGPHSGSPESGDSPGACFTMEFPEKD</sequence>
<evidence type="ECO:0000259" key="13">
    <source>
        <dbReference type="PROSITE" id="PS50109"/>
    </source>
</evidence>
<evidence type="ECO:0000256" key="11">
    <source>
        <dbReference type="SAM" id="MobiDB-lite"/>
    </source>
</evidence>
<dbReference type="Proteomes" id="UP000595917">
    <property type="component" value="Chromosome"/>
</dbReference>
<protein>
    <recommendedName>
        <fullName evidence="3">histidine kinase</fullName>
        <ecNumber evidence="3">2.7.13.3</ecNumber>
    </recommendedName>
</protein>
<feature type="transmembrane region" description="Helical" evidence="12">
    <location>
        <begin position="248"/>
        <end position="267"/>
    </location>
</feature>
<keyword evidence="16" id="KW-1185">Reference proteome</keyword>
<dbReference type="InterPro" id="IPR036890">
    <property type="entry name" value="HATPase_C_sf"/>
</dbReference>
<evidence type="ECO:0000256" key="10">
    <source>
        <dbReference type="ARBA" id="ARBA00023136"/>
    </source>
</evidence>
<name>A0A7T7XKK4_9SPIR</name>
<evidence type="ECO:0000256" key="1">
    <source>
        <dbReference type="ARBA" id="ARBA00000085"/>
    </source>
</evidence>
<dbReference type="CDD" id="cd00075">
    <property type="entry name" value="HATPase"/>
    <property type="match status" value="1"/>
</dbReference>
<dbReference type="Pfam" id="PF00512">
    <property type="entry name" value="HisKA"/>
    <property type="match status" value="1"/>
</dbReference>
<dbReference type="EMBL" id="CP067089">
    <property type="protein sequence ID" value="QQO07958.1"/>
    <property type="molecule type" value="Genomic_DNA"/>
</dbReference>
<dbReference type="SUPFAM" id="SSF55874">
    <property type="entry name" value="ATPase domain of HSP90 chaperone/DNA topoisomerase II/histidine kinase"/>
    <property type="match status" value="1"/>
</dbReference>
<evidence type="ECO:0000256" key="9">
    <source>
        <dbReference type="ARBA" id="ARBA00023012"/>
    </source>
</evidence>
<dbReference type="KEGG" id="bhc:JFL75_13530"/>
<dbReference type="PROSITE" id="PS50109">
    <property type="entry name" value="HIS_KIN"/>
    <property type="match status" value="1"/>
</dbReference>
<dbReference type="Gene3D" id="3.30.565.10">
    <property type="entry name" value="Histidine kinase-like ATPase, C-terminal domain"/>
    <property type="match status" value="1"/>
</dbReference>
<keyword evidence="9" id="KW-0902">Two-component regulatory system</keyword>
<dbReference type="EC" id="2.7.13.3" evidence="3"/>
<comment type="catalytic activity">
    <reaction evidence="1">
        <text>ATP + protein L-histidine = ADP + protein N-phospho-L-histidine.</text>
        <dbReference type="EC" id="2.7.13.3"/>
    </reaction>
</comment>
<dbReference type="PANTHER" id="PTHR45436">
    <property type="entry name" value="SENSOR HISTIDINE KINASE YKOH"/>
    <property type="match status" value="1"/>
</dbReference>
<dbReference type="InterPro" id="IPR003660">
    <property type="entry name" value="HAMP_dom"/>
</dbReference>
<dbReference type="InterPro" id="IPR003661">
    <property type="entry name" value="HisK_dim/P_dom"/>
</dbReference>
<evidence type="ECO:0000256" key="2">
    <source>
        <dbReference type="ARBA" id="ARBA00004370"/>
    </source>
</evidence>
<dbReference type="PANTHER" id="PTHR45436:SF5">
    <property type="entry name" value="SENSOR HISTIDINE KINASE TRCS"/>
    <property type="match status" value="1"/>
</dbReference>
<dbReference type="InterPro" id="IPR036097">
    <property type="entry name" value="HisK_dim/P_sf"/>
</dbReference>
<dbReference type="RefSeq" id="WP_215625264.1">
    <property type="nucleotide sequence ID" value="NZ_CP067089.2"/>
</dbReference>
<comment type="subcellular location">
    <subcellularLocation>
        <location evidence="2">Membrane</location>
    </subcellularLocation>
</comment>
<proteinExistence type="predicted"/>
<feature type="domain" description="Histidine kinase" evidence="13">
    <location>
        <begin position="329"/>
        <end position="546"/>
    </location>
</feature>
<dbReference type="PROSITE" id="PS50885">
    <property type="entry name" value="HAMP"/>
    <property type="match status" value="1"/>
</dbReference>
<keyword evidence="4" id="KW-0597">Phosphoprotein</keyword>
<dbReference type="Pfam" id="PF02518">
    <property type="entry name" value="HATPase_c"/>
    <property type="match status" value="1"/>
</dbReference>
<dbReference type="GO" id="GO:0000155">
    <property type="term" value="F:phosphorelay sensor kinase activity"/>
    <property type="evidence" value="ECO:0007669"/>
    <property type="project" value="InterPro"/>
</dbReference>
<dbReference type="SUPFAM" id="SSF47384">
    <property type="entry name" value="Homodimeric domain of signal transducing histidine kinase"/>
    <property type="match status" value="1"/>
</dbReference>
<keyword evidence="6 12" id="KW-0812">Transmembrane</keyword>
<evidence type="ECO:0000256" key="7">
    <source>
        <dbReference type="ARBA" id="ARBA00022777"/>
    </source>
</evidence>
<evidence type="ECO:0000256" key="8">
    <source>
        <dbReference type="ARBA" id="ARBA00022989"/>
    </source>
</evidence>
<dbReference type="GO" id="GO:0016020">
    <property type="term" value="C:membrane"/>
    <property type="evidence" value="ECO:0007669"/>
    <property type="project" value="UniProtKB-SubCell"/>
</dbReference>
<keyword evidence="8 12" id="KW-1133">Transmembrane helix</keyword>
<organism evidence="15 16">
    <name type="scientific">Breznakiella homolactica</name>
    <dbReference type="NCBI Taxonomy" id="2798577"/>
    <lineage>
        <taxon>Bacteria</taxon>
        <taxon>Pseudomonadati</taxon>
        <taxon>Spirochaetota</taxon>
        <taxon>Spirochaetia</taxon>
        <taxon>Spirochaetales</taxon>
        <taxon>Breznakiellaceae</taxon>
        <taxon>Breznakiella</taxon>
    </lineage>
</organism>
<evidence type="ECO:0000256" key="4">
    <source>
        <dbReference type="ARBA" id="ARBA00022553"/>
    </source>
</evidence>
<dbReference type="InterPro" id="IPR005467">
    <property type="entry name" value="His_kinase_dom"/>
</dbReference>
<dbReference type="InterPro" id="IPR004358">
    <property type="entry name" value="Sig_transdc_His_kin-like_C"/>
</dbReference>
<dbReference type="InterPro" id="IPR050428">
    <property type="entry name" value="TCS_sensor_his_kinase"/>
</dbReference>